<reference evidence="1" key="1">
    <citation type="submission" date="2021-03" db="EMBL/GenBank/DDBJ databases">
        <authorList>
            <consortium name="DOE Joint Genome Institute"/>
            <person name="Ahrendt S."/>
            <person name="Looney B.P."/>
            <person name="Miyauchi S."/>
            <person name="Morin E."/>
            <person name="Drula E."/>
            <person name="Courty P.E."/>
            <person name="Chicoki N."/>
            <person name="Fauchery L."/>
            <person name="Kohler A."/>
            <person name="Kuo A."/>
            <person name="Labutti K."/>
            <person name="Pangilinan J."/>
            <person name="Lipzen A."/>
            <person name="Riley R."/>
            <person name="Andreopoulos W."/>
            <person name="He G."/>
            <person name="Johnson J."/>
            <person name="Barry K.W."/>
            <person name="Grigoriev I.V."/>
            <person name="Nagy L."/>
            <person name="Hibbett D."/>
            <person name="Henrissat B."/>
            <person name="Matheny P.B."/>
            <person name="Labbe J."/>
            <person name="Martin F."/>
        </authorList>
    </citation>
    <scope>NUCLEOTIDE SEQUENCE</scope>
    <source>
        <strain evidence="1">HHB10654</strain>
    </source>
</reference>
<name>A0ACB8T993_9AGAM</name>
<proteinExistence type="predicted"/>
<evidence type="ECO:0000313" key="1">
    <source>
        <dbReference type="EMBL" id="KAI0065398.1"/>
    </source>
</evidence>
<dbReference type="Proteomes" id="UP000814140">
    <property type="component" value="Unassembled WGS sequence"/>
</dbReference>
<evidence type="ECO:0000313" key="2">
    <source>
        <dbReference type="Proteomes" id="UP000814140"/>
    </source>
</evidence>
<organism evidence="1 2">
    <name type="scientific">Artomyces pyxidatus</name>
    <dbReference type="NCBI Taxonomy" id="48021"/>
    <lineage>
        <taxon>Eukaryota</taxon>
        <taxon>Fungi</taxon>
        <taxon>Dikarya</taxon>
        <taxon>Basidiomycota</taxon>
        <taxon>Agaricomycotina</taxon>
        <taxon>Agaricomycetes</taxon>
        <taxon>Russulales</taxon>
        <taxon>Auriscalpiaceae</taxon>
        <taxon>Artomyces</taxon>
    </lineage>
</organism>
<gene>
    <name evidence="1" type="ORF">BV25DRAFT_1880195</name>
</gene>
<dbReference type="EMBL" id="MU277195">
    <property type="protein sequence ID" value="KAI0065398.1"/>
    <property type="molecule type" value="Genomic_DNA"/>
</dbReference>
<accession>A0ACB8T993</accession>
<comment type="caution">
    <text evidence="1">The sequence shown here is derived from an EMBL/GenBank/DDBJ whole genome shotgun (WGS) entry which is preliminary data.</text>
</comment>
<keyword evidence="2" id="KW-1185">Reference proteome</keyword>
<reference evidence="1" key="2">
    <citation type="journal article" date="2022" name="New Phytol.">
        <title>Evolutionary transition to the ectomycorrhizal habit in the genomes of a hyperdiverse lineage of mushroom-forming fungi.</title>
        <authorList>
            <person name="Looney B."/>
            <person name="Miyauchi S."/>
            <person name="Morin E."/>
            <person name="Drula E."/>
            <person name="Courty P.E."/>
            <person name="Kohler A."/>
            <person name="Kuo A."/>
            <person name="LaButti K."/>
            <person name="Pangilinan J."/>
            <person name="Lipzen A."/>
            <person name="Riley R."/>
            <person name="Andreopoulos W."/>
            <person name="He G."/>
            <person name="Johnson J."/>
            <person name="Nolan M."/>
            <person name="Tritt A."/>
            <person name="Barry K.W."/>
            <person name="Grigoriev I.V."/>
            <person name="Nagy L.G."/>
            <person name="Hibbett D."/>
            <person name="Henrissat B."/>
            <person name="Matheny P.B."/>
            <person name="Labbe J."/>
            <person name="Martin F.M."/>
        </authorList>
    </citation>
    <scope>NUCLEOTIDE SEQUENCE</scope>
    <source>
        <strain evidence="1">HHB10654</strain>
    </source>
</reference>
<protein>
    <submittedName>
        <fullName evidence="1">Uncharacterized protein</fullName>
    </submittedName>
</protein>
<sequence length="268" mass="30396">MSSSHLPLGLKPSSPETTALKLASIAQKGRAVIAVDLDDVLSQTSRCAAEWHNRRFATDMQISTFYYSMWYKNPGWGTVPQTLEKVKEFYDTDQLRNAIPVPGALDGVRALRNLGFELVIVTARIINAEYESTMRWLQCHFEDLFDCVVFSAQSQESLSDDESYVGTRLTKLQVCAASHAIVLVDDLLETALVVARQGRLPVLLFGDYEWNQRVDAGDKWGFEEKLQAEGGRKWWLEDTVELQDDMIWRVRGWDEVAAWVVANFVRTA</sequence>